<feature type="region of interest" description="Disordered" evidence="1">
    <location>
        <begin position="1"/>
        <end position="20"/>
    </location>
</feature>
<sequence length="190" mass="20851">MLGCPSSPQPSLSRGTIPDTTTPSITPELLLLCLTRGFLHWWSATALWLSCMTTSSVLPLALRSLIGGRIWSGGYDSIACQAINFLLPSFKQNCGVEAALNIMTGSSAMVRAFFPPRHVDVYLTLHFFIFRRFAMALHTTSFSPFNLRTGAINIVACLPIFMSSAPRHYKTPFPAVSSLFTALEHLPTLI</sequence>
<dbReference type="Proteomes" id="UP000284706">
    <property type="component" value="Unassembled WGS sequence"/>
</dbReference>
<evidence type="ECO:0000313" key="3">
    <source>
        <dbReference type="Proteomes" id="UP000284706"/>
    </source>
</evidence>
<gene>
    <name evidence="2" type="ORF">CVT26_004369</name>
</gene>
<protein>
    <submittedName>
        <fullName evidence="2">Uncharacterized protein</fullName>
    </submittedName>
</protein>
<reference evidence="2 3" key="1">
    <citation type="journal article" date="2018" name="Evol. Lett.">
        <title>Horizontal gene cluster transfer increased hallucinogenic mushroom diversity.</title>
        <authorList>
            <person name="Reynolds H.T."/>
            <person name="Vijayakumar V."/>
            <person name="Gluck-Thaler E."/>
            <person name="Korotkin H.B."/>
            <person name="Matheny P.B."/>
            <person name="Slot J.C."/>
        </authorList>
    </citation>
    <scope>NUCLEOTIDE SEQUENCE [LARGE SCALE GENOMIC DNA]</scope>
    <source>
        <strain evidence="2 3">SRW20</strain>
    </source>
</reference>
<comment type="caution">
    <text evidence="2">The sequence shown here is derived from an EMBL/GenBank/DDBJ whole genome shotgun (WGS) entry which is preliminary data.</text>
</comment>
<evidence type="ECO:0000256" key="1">
    <source>
        <dbReference type="SAM" id="MobiDB-lite"/>
    </source>
</evidence>
<proteinExistence type="predicted"/>
<dbReference type="InParanoid" id="A0A409YVE3"/>
<dbReference type="AlphaFoldDB" id="A0A409YVE3"/>
<dbReference type="EMBL" id="NHYE01000203">
    <property type="protein sequence ID" value="PPR07005.1"/>
    <property type="molecule type" value="Genomic_DNA"/>
</dbReference>
<organism evidence="2 3">
    <name type="scientific">Gymnopilus dilepis</name>
    <dbReference type="NCBI Taxonomy" id="231916"/>
    <lineage>
        <taxon>Eukaryota</taxon>
        <taxon>Fungi</taxon>
        <taxon>Dikarya</taxon>
        <taxon>Basidiomycota</taxon>
        <taxon>Agaricomycotina</taxon>
        <taxon>Agaricomycetes</taxon>
        <taxon>Agaricomycetidae</taxon>
        <taxon>Agaricales</taxon>
        <taxon>Agaricineae</taxon>
        <taxon>Hymenogastraceae</taxon>
        <taxon>Gymnopilus</taxon>
    </lineage>
</organism>
<name>A0A409YVE3_9AGAR</name>
<accession>A0A409YVE3</accession>
<evidence type="ECO:0000313" key="2">
    <source>
        <dbReference type="EMBL" id="PPR07005.1"/>
    </source>
</evidence>
<keyword evidence="3" id="KW-1185">Reference proteome</keyword>